<dbReference type="Proteomes" id="UP000761534">
    <property type="component" value="Unassembled WGS sequence"/>
</dbReference>
<protein>
    <submittedName>
        <fullName evidence="1">Uncharacterized protein</fullName>
    </submittedName>
</protein>
<keyword evidence="2" id="KW-1185">Reference proteome</keyword>
<dbReference type="AlphaFoldDB" id="A0A642V379"/>
<comment type="caution">
    <text evidence="1">The sequence shown here is derived from an EMBL/GenBank/DDBJ whole genome shotgun (WGS) entry which is preliminary data.</text>
</comment>
<gene>
    <name evidence="1" type="ORF">TRICI_004114</name>
</gene>
<name>A0A642V379_9ASCO</name>
<sequence>MNSDVERWHYSSYFVTEKTLSIYFRPTDLSLVFIRRDFTVENIEGVLNGLEEDEYATYRLPVSRCLIDRLDVKIQEKRALIVVFEHWDDHDEIIRRLWQDFGVEWAIELQKRLNLEDYRLCYRVVDNKTREEHVVDCDEYGTITDRSAQKLKLHIRPLVGFALENGDDIHFTNTQLAMLWEEAIAVYQDCAQRRIDVLLEDLTEEGLKWQCKLLGLRTADLDSQQMIQDILRKGPTNGLIILSNTHIAHNV</sequence>
<dbReference type="EMBL" id="SWFS01000316">
    <property type="protein sequence ID" value="KAA8910477.1"/>
    <property type="molecule type" value="Genomic_DNA"/>
</dbReference>
<dbReference type="VEuPathDB" id="FungiDB:TRICI_004114"/>
<evidence type="ECO:0000313" key="1">
    <source>
        <dbReference type="EMBL" id="KAA8910477.1"/>
    </source>
</evidence>
<proteinExistence type="predicted"/>
<reference evidence="1" key="1">
    <citation type="journal article" date="2019" name="G3 (Bethesda)">
        <title>Genome Assemblies of Two Rare Opportunistic Yeast Pathogens: Diutina rugosa (syn. Candida rugosa) and Trichomonascus ciferrii (syn. Candida ciferrii).</title>
        <authorList>
            <person name="Mixao V."/>
            <person name="Saus E."/>
            <person name="Hansen A.P."/>
            <person name="Lass-Florl C."/>
            <person name="Gabaldon T."/>
        </authorList>
    </citation>
    <scope>NUCLEOTIDE SEQUENCE</scope>
    <source>
        <strain evidence="1">CBS 4856</strain>
    </source>
</reference>
<organism evidence="1 2">
    <name type="scientific">Trichomonascus ciferrii</name>
    <dbReference type="NCBI Taxonomy" id="44093"/>
    <lineage>
        <taxon>Eukaryota</taxon>
        <taxon>Fungi</taxon>
        <taxon>Dikarya</taxon>
        <taxon>Ascomycota</taxon>
        <taxon>Saccharomycotina</taxon>
        <taxon>Dipodascomycetes</taxon>
        <taxon>Dipodascales</taxon>
        <taxon>Trichomonascaceae</taxon>
        <taxon>Trichomonascus</taxon>
        <taxon>Trichomonascus ciferrii complex</taxon>
    </lineage>
</organism>
<accession>A0A642V379</accession>
<evidence type="ECO:0000313" key="2">
    <source>
        <dbReference type="Proteomes" id="UP000761534"/>
    </source>
</evidence>